<dbReference type="InterPro" id="IPR027417">
    <property type="entry name" value="P-loop_NTPase"/>
</dbReference>
<evidence type="ECO:0000256" key="1">
    <source>
        <dbReference type="ARBA" id="ARBA00022741"/>
    </source>
</evidence>
<dbReference type="EMBL" id="BSYI01000004">
    <property type="protein sequence ID" value="GMG81491.1"/>
    <property type="molecule type" value="Genomic_DNA"/>
</dbReference>
<keyword evidence="1" id="KW-0547">Nucleotide-binding</keyword>
<dbReference type="Pfam" id="PF00072">
    <property type="entry name" value="Response_reg"/>
    <property type="match status" value="1"/>
</dbReference>
<reference evidence="12 13" key="1">
    <citation type="submission" date="2023-04" db="EMBL/GenBank/DDBJ databases">
        <title>Marinoamorphus aggregata gen. nov., sp. Nov., isolate from tissue of brittle star Ophioplocus japonicus.</title>
        <authorList>
            <person name="Kawano K."/>
            <person name="Sawayama S."/>
            <person name="Nakagawa S."/>
        </authorList>
    </citation>
    <scope>NUCLEOTIDE SEQUENCE [LARGE SCALE GENOMIC DNA]</scope>
    <source>
        <strain evidence="12 13">NKW23</strain>
    </source>
</reference>
<dbReference type="InterPro" id="IPR003593">
    <property type="entry name" value="AAA+_ATPase"/>
</dbReference>
<evidence type="ECO:0000259" key="11">
    <source>
        <dbReference type="PROSITE" id="PS50110"/>
    </source>
</evidence>
<evidence type="ECO:0000256" key="4">
    <source>
        <dbReference type="ARBA" id="ARBA00023015"/>
    </source>
</evidence>
<keyword evidence="4" id="KW-0805">Transcription regulation</keyword>
<comment type="caution">
    <text evidence="12">The sequence shown here is derived from an EMBL/GenBank/DDBJ whole genome shotgun (WGS) entry which is preliminary data.</text>
</comment>
<keyword evidence="3" id="KW-0902">Two-component regulatory system</keyword>
<dbReference type="SMART" id="SM00448">
    <property type="entry name" value="REC"/>
    <property type="match status" value="1"/>
</dbReference>
<evidence type="ECO:0000256" key="8">
    <source>
        <dbReference type="PROSITE-ProRule" id="PRU00169"/>
    </source>
</evidence>
<dbReference type="PROSITE" id="PS50045">
    <property type="entry name" value="SIGMA54_INTERACT_4"/>
    <property type="match status" value="1"/>
</dbReference>
<feature type="domain" description="Response regulatory" evidence="11">
    <location>
        <begin position="39"/>
        <end position="153"/>
    </location>
</feature>
<dbReference type="InterPro" id="IPR001789">
    <property type="entry name" value="Sig_transdc_resp-reg_receiver"/>
</dbReference>
<dbReference type="CDD" id="cd00009">
    <property type="entry name" value="AAA"/>
    <property type="match status" value="1"/>
</dbReference>
<dbReference type="InterPro" id="IPR002078">
    <property type="entry name" value="Sigma_54_int"/>
</dbReference>
<dbReference type="InterPro" id="IPR009057">
    <property type="entry name" value="Homeodomain-like_sf"/>
</dbReference>
<evidence type="ECO:0000256" key="9">
    <source>
        <dbReference type="SAM" id="MobiDB-lite"/>
    </source>
</evidence>
<evidence type="ECO:0000256" key="3">
    <source>
        <dbReference type="ARBA" id="ARBA00023012"/>
    </source>
</evidence>
<feature type="compositionally biased region" description="Basic and acidic residues" evidence="9">
    <location>
        <begin position="12"/>
        <end position="29"/>
    </location>
</feature>
<dbReference type="Pfam" id="PF00158">
    <property type="entry name" value="Sigma54_activat"/>
    <property type="match status" value="1"/>
</dbReference>
<dbReference type="PROSITE" id="PS00676">
    <property type="entry name" value="SIGMA54_INTERACT_2"/>
    <property type="match status" value="1"/>
</dbReference>
<keyword evidence="7" id="KW-0804">Transcription</keyword>
<dbReference type="SUPFAM" id="SSF52540">
    <property type="entry name" value="P-loop containing nucleoside triphosphate hydrolases"/>
    <property type="match status" value="1"/>
</dbReference>
<keyword evidence="8" id="KW-0597">Phosphoprotein</keyword>
<keyword evidence="2" id="KW-0067">ATP-binding</keyword>
<dbReference type="PANTHER" id="PTHR32071:SF117">
    <property type="entry name" value="PTS-DEPENDENT DIHYDROXYACETONE KINASE OPERON REGULATORY PROTEIN-RELATED"/>
    <property type="match status" value="1"/>
</dbReference>
<organism evidence="12 13">
    <name type="scientific">Paralimibaculum aggregatum</name>
    <dbReference type="NCBI Taxonomy" id="3036245"/>
    <lineage>
        <taxon>Bacteria</taxon>
        <taxon>Pseudomonadati</taxon>
        <taxon>Pseudomonadota</taxon>
        <taxon>Alphaproteobacteria</taxon>
        <taxon>Rhodobacterales</taxon>
        <taxon>Paracoccaceae</taxon>
        <taxon>Paralimibaculum</taxon>
    </lineage>
</organism>
<evidence type="ECO:0000259" key="10">
    <source>
        <dbReference type="PROSITE" id="PS50045"/>
    </source>
</evidence>
<proteinExistence type="predicted"/>
<name>A0ABQ6LGE7_9RHOB</name>
<feature type="region of interest" description="Disordered" evidence="9">
    <location>
        <begin position="1"/>
        <end position="31"/>
    </location>
</feature>
<feature type="region of interest" description="Disordered" evidence="9">
    <location>
        <begin position="425"/>
        <end position="457"/>
    </location>
</feature>
<dbReference type="SUPFAM" id="SSF46689">
    <property type="entry name" value="Homeodomain-like"/>
    <property type="match status" value="1"/>
</dbReference>
<dbReference type="SUPFAM" id="SSF52172">
    <property type="entry name" value="CheY-like"/>
    <property type="match status" value="1"/>
</dbReference>
<dbReference type="Gene3D" id="3.40.50.2300">
    <property type="match status" value="1"/>
</dbReference>
<dbReference type="InterPro" id="IPR025943">
    <property type="entry name" value="Sigma_54_int_dom_ATP-bd_2"/>
</dbReference>
<accession>A0ABQ6LGE7</accession>
<keyword evidence="13" id="KW-1185">Reference proteome</keyword>
<dbReference type="Pfam" id="PF25601">
    <property type="entry name" value="AAA_lid_14"/>
    <property type="match status" value="1"/>
</dbReference>
<feature type="modified residue" description="4-aspartylphosphate" evidence="8">
    <location>
        <position position="88"/>
    </location>
</feature>
<gene>
    <name evidence="12" type="ORF">LNKW23_07040</name>
</gene>
<sequence>MQTSRTTARGAADPRRAAEPRVAEPRAAEPRAAAGAGGRVLLIEDSTTVALLCADELERAGFDVTHVETGAGARAVLADEVPPVILLDLGLPDIDGIDLLHEIQDRRLRTSVIIITSNGSLSTAVKAMRLGAIDYVVKPFSGDRVAVTVRNAMRSHALEREVDTLRRTQQGDGFAGLVGTSPAMHRVYRTIGAAAASRASVFITGESGTGKELCAQALHSESPRAGGPFVAINCAAIPRELIESELFGHVKGAFTSASSDRPGAASRAHGGTLFLDEICEMDYDMQSKLLRLTQDGSFERVGGARTERVDIRIVCATNRDPWAEVERGRFREDLLYRLNVVALHLPPLRERGADLRVLAETFLAKAAEREGRRFRGFSAEAMRALEAHRWPGNARELENTIRGIVVMNDAEEVTPAMLPERIRAGRPAARHASAAHPAAPHPAGADAAQGWPAPAGAPERIRPMWQVEREAIEAALALCGGNVVKAAAHLEIGASSIYRKKAQWAAEAPAAAAAPTPCKGTEP</sequence>
<dbReference type="PROSITE" id="PS50110">
    <property type="entry name" value="RESPONSE_REGULATORY"/>
    <property type="match status" value="1"/>
</dbReference>
<evidence type="ECO:0000256" key="6">
    <source>
        <dbReference type="ARBA" id="ARBA00023159"/>
    </source>
</evidence>
<evidence type="ECO:0000256" key="7">
    <source>
        <dbReference type="ARBA" id="ARBA00023163"/>
    </source>
</evidence>
<evidence type="ECO:0000256" key="5">
    <source>
        <dbReference type="ARBA" id="ARBA00023125"/>
    </source>
</evidence>
<dbReference type="Pfam" id="PF02954">
    <property type="entry name" value="HTH_8"/>
    <property type="match status" value="1"/>
</dbReference>
<evidence type="ECO:0000256" key="2">
    <source>
        <dbReference type="ARBA" id="ARBA00022840"/>
    </source>
</evidence>
<dbReference type="InterPro" id="IPR002197">
    <property type="entry name" value="HTH_Fis"/>
</dbReference>
<feature type="domain" description="Sigma-54 factor interaction" evidence="10">
    <location>
        <begin position="177"/>
        <end position="406"/>
    </location>
</feature>
<dbReference type="InterPro" id="IPR011006">
    <property type="entry name" value="CheY-like_superfamily"/>
</dbReference>
<protein>
    <submittedName>
        <fullName evidence="12">Sigma-54 dependent transcriptional regulator</fullName>
    </submittedName>
</protein>
<dbReference type="Proteomes" id="UP001239909">
    <property type="component" value="Unassembled WGS sequence"/>
</dbReference>
<dbReference type="Gene3D" id="1.10.10.60">
    <property type="entry name" value="Homeodomain-like"/>
    <property type="match status" value="1"/>
</dbReference>
<dbReference type="PANTHER" id="PTHR32071">
    <property type="entry name" value="TRANSCRIPTIONAL REGULATORY PROTEIN"/>
    <property type="match status" value="1"/>
</dbReference>
<dbReference type="InterPro" id="IPR058031">
    <property type="entry name" value="AAA_lid_NorR"/>
</dbReference>
<evidence type="ECO:0000313" key="13">
    <source>
        <dbReference type="Proteomes" id="UP001239909"/>
    </source>
</evidence>
<keyword evidence="6" id="KW-0010">Activator</keyword>
<dbReference type="SMART" id="SM00382">
    <property type="entry name" value="AAA"/>
    <property type="match status" value="1"/>
</dbReference>
<dbReference type="Gene3D" id="1.10.8.60">
    <property type="match status" value="1"/>
</dbReference>
<dbReference type="RefSeq" id="WP_285670155.1">
    <property type="nucleotide sequence ID" value="NZ_BSYI01000004.1"/>
</dbReference>
<keyword evidence="5" id="KW-0238">DNA-binding</keyword>
<dbReference type="Gene3D" id="3.40.50.300">
    <property type="entry name" value="P-loop containing nucleotide triphosphate hydrolases"/>
    <property type="match status" value="1"/>
</dbReference>
<evidence type="ECO:0000313" key="12">
    <source>
        <dbReference type="EMBL" id="GMG81491.1"/>
    </source>
</evidence>